<dbReference type="Gene3D" id="3.60.10.10">
    <property type="entry name" value="Endonuclease/exonuclease/phosphatase"/>
    <property type="match status" value="1"/>
</dbReference>
<dbReference type="PANTHER" id="PTHR47272">
    <property type="entry name" value="DDE_TNP_1_7 DOMAIN-CONTAINING PROTEIN"/>
    <property type="match status" value="1"/>
</dbReference>
<dbReference type="InterPro" id="IPR029526">
    <property type="entry name" value="PGBD"/>
</dbReference>
<dbReference type="Proteomes" id="UP001174136">
    <property type="component" value="Unassembled WGS sequence"/>
</dbReference>
<feature type="coiled-coil region" evidence="4">
    <location>
        <begin position="1050"/>
        <end position="1133"/>
    </location>
</feature>
<dbReference type="InterPro" id="IPR007940">
    <property type="entry name" value="SH3BP5"/>
</dbReference>
<comment type="similarity">
    <text evidence="1 3">Belongs to the SH3BP5 family.</text>
</comment>
<dbReference type="InterPro" id="IPR005135">
    <property type="entry name" value="Endo/exonuclease/phosphatase"/>
</dbReference>
<dbReference type="SUPFAM" id="SSF52266">
    <property type="entry name" value="SGNH hydrolase"/>
    <property type="match status" value="1"/>
</dbReference>
<evidence type="ECO:0000313" key="9">
    <source>
        <dbReference type="Proteomes" id="UP001174136"/>
    </source>
</evidence>
<dbReference type="EMBL" id="JAOPHQ010003697">
    <property type="protein sequence ID" value="KAK0142374.1"/>
    <property type="molecule type" value="Genomic_DNA"/>
</dbReference>
<dbReference type="GO" id="GO:0017124">
    <property type="term" value="F:SH3 domain binding"/>
    <property type="evidence" value="ECO:0007669"/>
    <property type="project" value="UniProtKB-UniRule"/>
</dbReference>
<dbReference type="Gene3D" id="3.40.50.12690">
    <property type="match status" value="1"/>
</dbReference>
<protein>
    <recommendedName>
        <fullName evidence="3">SH3 domain-binding protein 5</fullName>
        <shortName evidence="3">SH3BP-5</shortName>
    </recommendedName>
</protein>
<evidence type="ECO:0000256" key="5">
    <source>
        <dbReference type="SAM" id="MobiDB-lite"/>
    </source>
</evidence>
<evidence type="ECO:0000259" key="6">
    <source>
        <dbReference type="Pfam" id="PF03372"/>
    </source>
</evidence>
<feature type="region of interest" description="Disordered" evidence="5">
    <location>
        <begin position="920"/>
        <end position="955"/>
    </location>
</feature>
<feature type="compositionally biased region" description="Basic and acidic residues" evidence="5">
    <location>
        <begin position="1327"/>
        <end position="1336"/>
    </location>
</feature>
<feature type="compositionally biased region" description="Basic and acidic residues" evidence="5">
    <location>
        <begin position="1276"/>
        <end position="1292"/>
    </location>
</feature>
<dbReference type="SUPFAM" id="SSF56219">
    <property type="entry name" value="DNase I-like"/>
    <property type="match status" value="1"/>
</dbReference>
<dbReference type="Pfam" id="PF13843">
    <property type="entry name" value="DDE_Tnp_1_7"/>
    <property type="match status" value="1"/>
</dbReference>
<reference evidence="8" key="1">
    <citation type="journal article" date="2023" name="Front. Mar. Sci.">
        <title>A new Merluccius polli reference genome to investigate the effects of global change in West African waters.</title>
        <authorList>
            <person name="Mateo J.L."/>
            <person name="Blanco-Fernandez C."/>
            <person name="Garcia-Vazquez E."/>
            <person name="Machado-Schiaffino G."/>
        </authorList>
    </citation>
    <scope>NUCLEOTIDE SEQUENCE</scope>
    <source>
        <strain evidence="8">C29</strain>
        <tissue evidence="8">Fin</tissue>
    </source>
</reference>
<dbReference type="GO" id="GO:0003824">
    <property type="term" value="F:catalytic activity"/>
    <property type="evidence" value="ECO:0007669"/>
    <property type="project" value="InterPro"/>
</dbReference>
<comment type="function">
    <text evidence="3">Functions as guanine nucleotide exchange factor (GEF) for RAB11A.</text>
</comment>
<evidence type="ECO:0000313" key="8">
    <source>
        <dbReference type="EMBL" id="KAK0142374.1"/>
    </source>
</evidence>
<feature type="domain" description="PiggyBac transposable element-derived protein" evidence="7">
    <location>
        <begin position="529"/>
        <end position="887"/>
    </location>
</feature>
<comment type="subunit">
    <text evidence="3">Interacts with GDP-bound and nucleotide-free forms of RAB11A.</text>
</comment>
<dbReference type="Pfam" id="PF05276">
    <property type="entry name" value="SH3BP5"/>
    <property type="match status" value="2"/>
</dbReference>
<accession>A0AA47MLQ9</accession>
<evidence type="ECO:0000256" key="2">
    <source>
        <dbReference type="ARBA" id="ARBA00023054"/>
    </source>
</evidence>
<dbReference type="PANTHER" id="PTHR47272:SF1">
    <property type="entry name" value="PIGGYBAC TRANSPOSABLE ELEMENT-DERIVED PROTEIN 3-LIKE"/>
    <property type="match status" value="1"/>
</dbReference>
<evidence type="ECO:0000259" key="7">
    <source>
        <dbReference type="Pfam" id="PF13843"/>
    </source>
</evidence>
<dbReference type="Gene3D" id="3.40.50.12700">
    <property type="match status" value="1"/>
</dbReference>
<name>A0AA47MLQ9_MERPO</name>
<comment type="caution">
    <text evidence="8">The sequence shown here is derived from an EMBL/GenBank/DDBJ whole genome shotgun (WGS) entry which is preliminary data.</text>
</comment>
<dbReference type="GO" id="GO:0035556">
    <property type="term" value="P:intracellular signal transduction"/>
    <property type="evidence" value="ECO:0007669"/>
    <property type="project" value="UniProtKB-UniRule"/>
</dbReference>
<keyword evidence="3" id="KW-0963">Cytoplasm</keyword>
<dbReference type="GO" id="GO:0005737">
    <property type="term" value="C:cytoplasm"/>
    <property type="evidence" value="ECO:0007669"/>
    <property type="project" value="UniProtKB-SubCell"/>
</dbReference>
<sequence length="1345" mass="152872">MKTYAFGVLSIFGSTYLCEQIFSNMNYIKSKYRTRLTDESLQSCVKIKVTSYMPDVEKLTSDAQQETQKAALRYERAVSMHAAAREMVYVAEQGLLADRNTLDPTWQEMLNHATAKVQRSSSSTGERYEAKSYTKRLQKELTTGPQTLIVGDGAVNKTKHFFSKNTKVLCFTNDMVSDISEKILEITAEHPTVKSLVIHTGALDVVKQQSEVLKRDFNDLLNKVRCLNTEVFISGPLPTVRRGDERFSRLLMLNRWLKDTCAAQSVNFIDNFNFFGNADTSLRQMDFALTSNRRKVKLVRNKKGKSANLLSIACQPRNIPVSPAISTRLALLNIRSLANKSLLVNDVIMTYDLDFLLLSETWLTEGSCAILNEAAPTNFSFMNKCRTGKKGGGVAAIFKSVFQCKEITLDLQFIDEFAELSVICIDYNFFIITGDFNIHVDNNMDTNAKELSALLDTFGLLQHVKGPTHTRGHTLDLVISKEEDTTPKQLARGKVKMKEYRWRRKQFEPPSVEFVECVEEDSEERFDWTPYMYFKDFVTEEMLQEIAEETNLYSVQKNGKSVNTNAQEIEQILGMYMHMGLVQMPNVRAYWEMETRYLPVCDVMSRGRFLNLLTLIHFQDNLNVSEDAKKDKVWKLRPWLEKLRQRFLCIPPEECHAVDEIMVPFKGKSHLRCYMPGKPHKWGFKMWGRAGQSGYLYDFDVCQGRENPDKEKSDVGATGDVVLKMTSTLPAGKNHKVFADNFFTSVPLVEHLKQRGIYYIGTVRMNRVKNCKLMDEKELKTKGRGSLDFRVNQEENIIVRWYDNKAVNLLSSFVGVEPLGNVKRWDRKAKTYIMVPRPAIVDTYNRFMGGVDLLDMLSALYKFNFRSRRWYIYIWWHTVTVAVINAWSRYRRDLEKLQPRQKALPLRRFQASVGTALTSAGKVKKCGRPLSSPEATPTPPRKRKTPELPPDVRKDGLHHFPTWETRQRCKHCVGHFAHVYINENTSAKFMEAIAMSPTVSAESVDELLDKFNWKISNVMDAVAPIKTKTTLIRKKTPWRNTMMDGKGFKNRMQESRVNEAEEERLRSEREHQHVTQLCQDAEARVQNLQKALKKVIVKSKPYFELKVQFNHILEEHKAKVVELEQRVAKVKTRYSIALRNLEQISEQIHAQRGRVHVGRARPVSCGARSSPVGAEAGEVRAAVAQSGVAQSGVGSGAGGGLGAGALENDWADGEKTRQWVERHRKFGWGQRDAAGDSASVASLQTIASDLEKCDSVGHLGDLSDLGSLVSEEWDRERDQALRGEEKGHDRGGDYAGQAERGEVAVVAGTDPASLLAPDRASHARAAMSREKHESFVKQHNRSVSL</sequence>
<evidence type="ECO:0000256" key="3">
    <source>
        <dbReference type="RuleBase" id="RU369054"/>
    </source>
</evidence>
<proteinExistence type="inferred from homology"/>
<dbReference type="Pfam" id="PF03372">
    <property type="entry name" value="Exo_endo_phos"/>
    <property type="match status" value="1"/>
</dbReference>
<keyword evidence="9" id="KW-1185">Reference proteome</keyword>
<feature type="region of interest" description="Disordered" evidence="5">
    <location>
        <begin position="1276"/>
        <end position="1345"/>
    </location>
</feature>
<keyword evidence="2 3" id="KW-0175">Coiled coil</keyword>
<keyword evidence="3" id="KW-0344">Guanine-nucleotide releasing factor</keyword>
<gene>
    <name evidence="8" type="primary">PGBD3_4</name>
    <name evidence="8" type="ORF">N1851_019895</name>
</gene>
<feature type="domain" description="Endonuclease/exonuclease/phosphatase" evidence="6">
    <location>
        <begin position="332"/>
        <end position="487"/>
    </location>
</feature>
<comment type="domain">
    <text evidence="3">The N-terminal half of the protein mediates interaction with RAB11A and functions as guanine nucleotide exchange factor. Four long alpha-helices (interrupted by a central kink) assemble into coiled coils, giving rise to a 'V' shape.</text>
</comment>
<organism evidence="8 9">
    <name type="scientific">Merluccius polli</name>
    <name type="common">Benguela hake</name>
    <name type="synonym">Merluccius cadenati</name>
    <dbReference type="NCBI Taxonomy" id="89951"/>
    <lineage>
        <taxon>Eukaryota</taxon>
        <taxon>Metazoa</taxon>
        <taxon>Chordata</taxon>
        <taxon>Craniata</taxon>
        <taxon>Vertebrata</taxon>
        <taxon>Euteleostomi</taxon>
        <taxon>Actinopterygii</taxon>
        <taxon>Neopterygii</taxon>
        <taxon>Teleostei</taxon>
        <taxon>Neoteleostei</taxon>
        <taxon>Acanthomorphata</taxon>
        <taxon>Zeiogadaria</taxon>
        <taxon>Gadariae</taxon>
        <taxon>Gadiformes</taxon>
        <taxon>Gadoidei</taxon>
        <taxon>Merlucciidae</taxon>
        <taxon>Merluccius</taxon>
    </lineage>
</organism>
<evidence type="ECO:0000256" key="1">
    <source>
        <dbReference type="ARBA" id="ARBA00007796"/>
    </source>
</evidence>
<comment type="subcellular location">
    <subcellularLocation>
        <location evidence="3">Cytoplasm</location>
    </subcellularLocation>
    <text evidence="3">Colocalizes with RAB11A on cytoplasmic vesicle membranes.</text>
</comment>
<dbReference type="GO" id="GO:0005085">
    <property type="term" value="F:guanyl-nucleotide exchange factor activity"/>
    <property type="evidence" value="ECO:0007669"/>
    <property type="project" value="UniProtKB-UniRule"/>
</dbReference>
<evidence type="ECO:0000256" key="4">
    <source>
        <dbReference type="SAM" id="Coils"/>
    </source>
</evidence>
<dbReference type="InterPro" id="IPR036691">
    <property type="entry name" value="Endo/exonu/phosph_ase_sf"/>
</dbReference>